<dbReference type="RefSeq" id="XP_066074682.1">
    <property type="nucleotide sequence ID" value="XM_066218585.1"/>
</dbReference>
<dbReference type="Proteomes" id="UP001355207">
    <property type="component" value="Chromosome 3"/>
</dbReference>
<keyword evidence="4" id="KW-1185">Reference proteome</keyword>
<sequence>MLSHYPTSSVGGFEAWIETALDSQRLVEHRVESYTPWDVHTHIPSSECFLETVDEAYVICIKKDPDIHPFKEDWRCNIVVDGQTLGYIVWEASDGDLKRVSTAVEQKGNEIEKGKLTFSAVPITDETDEVTFDQASAARLGLIEITLTPGQWKRINNYSEAVNLSNVLINSTDFDVGVAHEKEKKFAYTTKLVNRVAYDPVKQDGPKYRFKPDRATNFCYRFRFKYRCRFWLEIDGIIDSDISSKDESSTAQQTSSSSSTALSSISSSRKRTHTSSLSADFEDEYYLQDFVEDTESEGKRKRMHRNYIRLRKENDVLRQHNKKLREGQRIEDSFVHDLTNSDSDSE</sequence>
<dbReference type="Pfam" id="PF25534">
    <property type="entry name" value="DUF7918"/>
    <property type="match status" value="1"/>
</dbReference>
<evidence type="ECO:0000256" key="1">
    <source>
        <dbReference type="SAM" id="MobiDB-lite"/>
    </source>
</evidence>
<feature type="domain" description="DUF7918" evidence="2">
    <location>
        <begin position="32"/>
        <end position="239"/>
    </location>
</feature>
<gene>
    <name evidence="3" type="ORF">L201_002819</name>
</gene>
<dbReference type="AlphaFoldDB" id="A0AAX4JSR1"/>
<protein>
    <recommendedName>
        <fullName evidence="2">DUF7918 domain-containing protein</fullName>
    </recommendedName>
</protein>
<accession>A0AAX4JSR1</accession>
<name>A0AAX4JSR1_9TREE</name>
<evidence type="ECO:0000313" key="3">
    <source>
        <dbReference type="EMBL" id="WWC87919.1"/>
    </source>
</evidence>
<evidence type="ECO:0000259" key="2">
    <source>
        <dbReference type="Pfam" id="PF25534"/>
    </source>
</evidence>
<feature type="compositionally biased region" description="Low complexity" evidence="1">
    <location>
        <begin position="249"/>
        <end position="267"/>
    </location>
</feature>
<dbReference type="GeneID" id="91093490"/>
<evidence type="ECO:0000313" key="4">
    <source>
        <dbReference type="Proteomes" id="UP001355207"/>
    </source>
</evidence>
<dbReference type="InterPro" id="IPR057678">
    <property type="entry name" value="DUF7918"/>
</dbReference>
<dbReference type="EMBL" id="CP144100">
    <property type="protein sequence ID" value="WWC87919.1"/>
    <property type="molecule type" value="Genomic_DNA"/>
</dbReference>
<reference evidence="3 4" key="1">
    <citation type="submission" date="2024-01" db="EMBL/GenBank/DDBJ databases">
        <title>Comparative genomics of Cryptococcus and Kwoniella reveals pathogenesis evolution and contrasting modes of karyotype evolution via chromosome fusion or intercentromeric recombination.</title>
        <authorList>
            <person name="Coelho M.A."/>
            <person name="David-Palma M."/>
            <person name="Shea T."/>
            <person name="Bowers K."/>
            <person name="McGinley-Smith S."/>
            <person name="Mohammad A.W."/>
            <person name="Gnirke A."/>
            <person name="Yurkov A.M."/>
            <person name="Nowrousian M."/>
            <person name="Sun S."/>
            <person name="Cuomo C.A."/>
            <person name="Heitman J."/>
        </authorList>
    </citation>
    <scope>NUCLEOTIDE SEQUENCE [LARGE SCALE GENOMIC DNA]</scope>
    <source>
        <strain evidence="3 4">CBS 6074</strain>
    </source>
</reference>
<feature type="region of interest" description="Disordered" evidence="1">
    <location>
        <begin position="243"/>
        <end position="269"/>
    </location>
</feature>
<organism evidence="3 4">
    <name type="scientific">Kwoniella dendrophila CBS 6074</name>
    <dbReference type="NCBI Taxonomy" id="1295534"/>
    <lineage>
        <taxon>Eukaryota</taxon>
        <taxon>Fungi</taxon>
        <taxon>Dikarya</taxon>
        <taxon>Basidiomycota</taxon>
        <taxon>Agaricomycotina</taxon>
        <taxon>Tremellomycetes</taxon>
        <taxon>Tremellales</taxon>
        <taxon>Cryptococcaceae</taxon>
        <taxon>Kwoniella</taxon>
    </lineage>
</organism>
<proteinExistence type="predicted"/>